<dbReference type="InParanoid" id="A0A1Q3AVJ7"/>
<dbReference type="InterPro" id="IPR044604">
    <property type="entry name" value="FLZ12/13/14"/>
</dbReference>
<dbReference type="PANTHER" id="PTHR47208:SF1">
    <property type="entry name" value="OS02G0174800 PROTEIN"/>
    <property type="match status" value="1"/>
</dbReference>
<dbReference type="InterPro" id="IPR007650">
    <property type="entry name" value="Zf-FLZ_dom"/>
</dbReference>
<dbReference type="GO" id="GO:0008270">
    <property type="term" value="F:zinc ion binding"/>
    <property type="evidence" value="ECO:0007669"/>
    <property type="project" value="UniProtKB-KW"/>
</dbReference>
<evidence type="ECO:0000313" key="6">
    <source>
        <dbReference type="EMBL" id="GAV59748.1"/>
    </source>
</evidence>
<feature type="zinc finger region" description="FLZ-type" evidence="4">
    <location>
        <begin position="150"/>
        <end position="193"/>
    </location>
</feature>
<keyword evidence="3" id="KW-0863">Zinc-finger</keyword>
<protein>
    <submittedName>
        <fullName evidence="6">DUF581 domain-containing protein</fullName>
    </submittedName>
</protein>
<accession>A0A1Q3AVJ7</accession>
<evidence type="ECO:0000256" key="4">
    <source>
        <dbReference type="PROSITE-ProRule" id="PRU01131"/>
    </source>
</evidence>
<dbReference type="Pfam" id="PF04570">
    <property type="entry name" value="zf-FLZ"/>
    <property type="match status" value="1"/>
</dbReference>
<dbReference type="PANTHER" id="PTHR47208">
    <property type="entry name" value="OS02G0174800 PROTEIN"/>
    <property type="match status" value="1"/>
</dbReference>
<evidence type="ECO:0000256" key="3">
    <source>
        <dbReference type="ARBA" id="ARBA00022771"/>
    </source>
</evidence>
<sequence length="223" mass="24818">MEKKRPTINLSLFTTLSDSFSSPTKSPRNFENVVVGLGIVAAMTDKFKPASPRSTPIPIVTCAKATAKFRDSLNFERENDTGNVDDQLDDDDEEEDESYTCVISHVGNNLIKKRVYYDDKVEDCCGVFDASPIMMVNTASEVESEFCNGGFLSSCDLCNKLLHGLDIFMYRGEKAYCSWECRDQQIRKDDYKEKYMTGALKPLNYSVSPFPGSLVFVAGVAAA</sequence>
<reference evidence="7" key="1">
    <citation type="submission" date="2016-04" db="EMBL/GenBank/DDBJ databases">
        <title>Cephalotus genome sequencing.</title>
        <authorList>
            <person name="Fukushima K."/>
            <person name="Hasebe M."/>
            <person name="Fang X."/>
        </authorList>
    </citation>
    <scope>NUCLEOTIDE SEQUENCE [LARGE SCALE GENOMIC DNA]</scope>
    <source>
        <strain evidence="7">cv. St1</strain>
    </source>
</reference>
<dbReference type="Proteomes" id="UP000187406">
    <property type="component" value="Unassembled WGS sequence"/>
</dbReference>
<gene>
    <name evidence="6" type="ORF">CFOL_v3_03279</name>
</gene>
<evidence type="ECO:0000259" key="5">
    <source>
        <dbReference type="PROSITE" id="PS51795"/>
    </source>
</evidence>
<name>A0A1Q3AVJ7_CEPFO</name>
<dbReference type="AlphaFoldDB" id="A0A1Q3AVJ7"/>
<dbReference type="STRING" id="3775.A0A1Q3AVJ7"/>
<keyword evidence="7" id="KW-1185">Reference proteome</keyword>
<evidence type="ECO:0000256" key="2">
    <source>
        <dbReference type="ARBA" id="ARBA00022723"/>
    </source>
</evidence>
<keyword evidence="2" id="KW-0479">Metal-binding</keyword>
<organism evidence="6 7">
    <name type="scientific">Cephalotus follicularis</name>
    <name type="common">Albany pitcher plant</name>
    <dbReference type="NCBI Taxonomy" id="3775"/>
    <lineage>
        <taxon>Eukaryota</taxon>
        <taxon>Viridiplantae</taxon>
        <taxon>Streptophyta</taxon>
        <taxon>Embryophyta</taxon>
        <taxon>Tracheophyta</taxon>
        <taxon>Spermatophyta</taxon>
        <taxon>Magnoliopsida</taxon>
        <taxon>eudicotyledons</taxon>
        <taxon>Gunneridae</taxon>
        <taxon>Pentapetalae</taxon>
        <taxon>rosids</taxon>
        <taxon>fabids</taxon>
        <taxon>Oxalidales</taxon>
        <taxon>Cephalotaceae</taxon>
        <taxon>Cephalotus</taxon>
    </lineage>
</organism>
<evidence type="ECO:0000313" key="7">
    <source>
        <dbReference type="Proteomes" id="UP000187406"/>
    </source>
</evidence>
<comment type="similarity">
    <text evidence="1">Belongs to the FLZ family.</text>
</comment>
<evidence type="ECO:0000256" key="1">
    <source>
        <dbReference type="ARBA" id="ARBA00009374"/>
    </source>
</evidence>
<proteinExistence type="inferred from homology"/>
<keyword evidence="3" id="KW-0862">Zinc</keyword>
<comment type="caution">
    <text evidence="6">The sequence shown here is derived from an EMBL/GenBank/DDBJ whole genome shotgun (WGS) entry which is preliminary data.</text>
</comment>
<feature type="domain" description="FLZ-type" evidence="5">
    <location>
        <begin position="150"/>
        <end position="193"/>
    </location>
</feature>
<dbReference type="EMBL" id="BDDD01000122">
    <property type="protein sequence ID" value="GAV59748.1"/>
    <property type="molecule type" value="Genomic_DNA"/>
</dbReference>
<dbReference type="OrthoDB" id="828272at2759"/>
<dbReference type="PROSITE" id="PS51795">
    <property type="entry name" value="ZF_FLZ"/>
    <property type="match status" value="1"/>
</dbReference>